<accession>A0A1W1VIQ9</accession>
<keyword evidence="1 5" id="KW-0489">Methyltransferase</keyword>
<dbReference type="InterPro" id="IPR001737">
    <property type="entry name" value="KsgA/Erm"/>
</dbReference>
<evidence type="ECO:0000313" key="5">
    <source>
        <dbReference type="EMBL" id="SMB93269.1"/>
    </source>
</evidence>
<keyword evidence="6" id="KW-1185">Reference proteome</keyword>
<evidence type="ECO:0000256" key="1">
    <source>
        <dbReference type="ARBA" id="ARBA00022603"/>
    </source>
</evidence>
<evidence type="ECO:0000256" key="2">
    <source>
        <dbReference type="ARBA" id="ARBA00022679"/>
    </source>
</evidence>
<dbReference type="GO" id="GO:0008168">
    <property type="term" value="F:methyltransferase activity"/>
    <property type="evidence" value="ECO:0007669"/>
    <property type="project" value="UniProtKB-KW"/>
</dbReference>
<dbReference type="EMBL" id="FWWW01000062">
    <property type="protein sequence ID" value="SMB93269.1"/>
    <property type="molecule type" value="Genomic_DNA"/>
</dbReference>
<evidence type="ECO:0000313" key="6">
    <source>
        <dbReference type="Proteomes" id="UP000192266"/>
    </source>
</evidence>
<proteinExistence type="predicted"/>
<gene>
    <name evidence="5" type="ORF">SAMN00120144_2924</name>
</gene>
<dbReference type="GO" id="GO:0032259">
    <property type="term" value="P:methylation"/>
    <property type="evidence" value="ECO:0007669"/>
    <property type="project" value="UniProtKB-KW"/>
</dbReference>
<reference evidence="5 6" key="1">
    <citation type="submission" date="2017-04" db="EMBL/GenBank/DDBJ databases">
        <authorList>
            <person name="Afonso C.L."/>
            <person name="Miller P.J."/>
            <person name="Scott M.A."/>
            <person name="Spackman E."/>
            <person name="Goraichik I."/>
            <person name="Dimitrov K.M."/>
            <person name="Suarez D.L."/>
            <person name="Swayne D.E."/>
        </authorList>
    </citation>
    <scope>NUCLEOTIDE SEQUENCE [LARGE SCALE GENOMIC DNA]</scope>
    <source>
        <strain evidence="5 6">DSM 11622</strain>
    </source>
</reference>
<evidence type="ECO:0000256" key="3">
    <source>
        <dbReference type="ARBA" id="ARBA00022691"/>
    </source>
</evidence>
<keyword evidence="3" id="KW-0949">S-adenosyl-L-methionine</keyword>
<dbReference type="STRING" id="645990.SAMN00120144_2924"/>
<dbReference type="GO" id="GO:0003723">
    <property type="term" value="F:RNA binding"/>
    <property type="evidence" value="ECO:0007669"/>
    <property type="project" value="UniProtKB-KW"/>
</dbReference>
<dbReference type="OrthoDB" id="9805585at2"/>
<dbReference type="AlphaFoldDB" id="A0A1W1VIQ9"/>
<keyword evidence="2 5" id="KW-0808">Transferase</keyword>
<dbReference type="Pfam" id="PF00398">
    <property type="entry name" value="RrnaAD"/>
    <property type="match status" value="1"/>
</dbReference>
<dbReference type="RefSeq" id="WP_143434862.1">
    <property type="nucleotide sequence ID" value="NZ_FWWW01000062.1"/>
</dbReference>
<protein>
    <submittedName>
        <fullName evidence="5">Methyltransferase type 12</fullName>
    </submittedName>
</protein>
<dbReference type="Gene3D" id="3.40.50.150">
    <property type="entry name" value="Vaccinia Virus protein VP39"/>
    <property type="match status" value="1"/>
</dbReference>
<dbReference type="Proteomes" id="UP000192266">
    <property type="component" value="Unassembled WGS sequence"/>
</dbReference>
<keyword evidence="4" id="KW-0694">RNA-binding</keyword>
<sequence>MLRDKHVASFTPTSGFAIEKICRKINFNKRNVIVEYGPGTGVFTRYLLAHSTPDSILILIERNEDFAHIMQETFQDPRLFIFHESAENVEQLLLYCNEQQADYIVSGIPFSFLPRPLRELIVRNSYRCLKEGGMFLGYQTFFQIDRFLKDHLDCDFDKVETEICVLNVPPLKIFEAVK</sequence>
<evidence type="ECO:0000256" key="4">
    <source>
        <dbReference type="ARBA" id="ARBA00022884"/>
    </source>
</evidence>
<organism evidence="5 6">
    <name type="scientific">Hymenobacter roseosalivarius DSM 11622</name>
    <dbReference type="NCBI Taxonomy" id="645990"/>
    <lineage>
        <taxon>Bacteria</taxon>
        <taxon>Pseudomonadati</taxon>
        <taxon>Bacteroidota</taxon>
        <taxon>Cytophagia</taxon>
        <taxon>Cytophagales</taxon>
        <taxon>Hymenobacteraceae</taxon>
        <taxon>Hymenobacter</taxon>
    </lineage>
</organism>
<name>A0A1W1VIQ9_9BACT</name>
<dbReference type="InterPro" id="IPR029063">
    <property type="entry name" value="SAM-dependent_MTases_sf"/>
</dbReference>
<dbReference type="SUPFAM" id="SSF53335">
    <property type="entry name" value="S-adenosyl-L-methionine-dependent methyltransferases"/>
    <property type="match status" value="1"/>
</dbReference>